<accession>A0A1F5K035</accession>
<gene>
    <name evidence="1" type="ORF">A3E45_04550</name>
</gene>
<sequence>MKVNNICIFCKGIADTREHIPAKQFFKGVPDKPLITVPSCKNCNIGFQKDEDFFRQFNAGFLMDRSERAKELMENEITRSIQRKPALGHQMFNQMWLVDAYTKSGLYVGKMTGYKVSDLDRKRIDRIVTKIIQGLFYHEFKQHLPKDWKVRIVWIDPKKSKELSLEELAKTLKWNIIKDDTFAYGVNYVSETYQSMWIIDFFKVPCFYILLMDKEAKHNRVEYNRN</sequence>
<evidence type="ECO:0000313" key="2">
    <source>
        <dbReference type="Proteomes" id="UP000176405"/>
    </source>
</evidence>
<dbReference type="EMBL" id="MFDH01000037">
    <property type="protein sequence ID" value="OGE34233.1"/>
    <property type="molecule type" value="Genomic_DNA"/>
</dbReference>
<proteinExistence type="predicted"/>
<protein>
    <recommendedName>
        <fullName evidence="3">HNH endonuclease 5 domain-containing protein</fullName>
    </recommendedName>
</protein>
<dbReference type="AlphaFoldDB" id="A0A1F5K035"/>
<comment type="caution">
    <text evidence="1">The sequence shown here is derived from an EMBL/GenBank/DDBJ whole genome shotgun (WGS) entry which is preliminary data.</text>
</comment>
<organism evidence="1 2">
    <name type="scientific">Candidatus Daviesbacteria bacterium RIFCSPHIGHO2_12_FULL_43_11</name>
    <dbReference type="NCBI Taxonomy" id="1797780"/>
    <lineage>
        <taxon>Bacteria</taxon>
        <taxon>Candidatus Daviesiibacteriota</taxon>
    </lineage>
</organism>
<name>A0A1F5K035_9BACT</name>
<reference evidence="1 2" key="1">
    <citation type="journal article" date="2016" name="Nat. Commun.">
        <title>Thousands of microbial genomes shed light on interconnected biogeochemical processes in an aquifer system.</title>
        <authorList>
            <person name="Anantharaman K."/>
            <person name="Brown C.T."/>
            <person name="Hug L.A."/>
            <person name="Sharon I."/>
            <person name="Castelle C.J."/>
            <person name="Probst A.J."/>
            <person name="Thomas B.C."/>
            <person name="Singh A."/>
            <person name="Wilkins M.J."/>
            <person name="Karaoz U."/>
            <person name="Brodie E.L."/>
            <person name="Williams K.H."/>
            <person name="Hubbard S.S."/>
            <person name="Banfield J.F."/>
        </authorList>
    </citation>
    <scope>NUCLEOTIDE SEQUENCE [LARGE SCALE GENOMIC DNA]</scope>
</reference>
<dbReference type="Proteomes" id="UP000176405">
    <property type="component" value="Unassembled WGS sequence"/>
</dbReference>
<evidence type="ECO:0000313" key="1">
    <source>
        <dbReference type="EMBL" id="OGE34233.1"/>
    </source>
</evidence>
<evidence type="ECO:0008006" key="3">
    <source>
        <dbReference type="Google" id="ProtNLM"/>
    </source>
</evidence>
<dbReference type="STRING" id="1797780.A3E45_04550"/>